<dbReference type="EMBL" id="JAGGJU010000001">
    <property type="protein sequence ID" value="MBP1848949.1"/>
    <property type="molecule type" value="Genomic_DNA"/>
</dbReference>
<feature type="domain" description="Transglutaminase-like" evidence="2">
    <location>
        <begin position="173"/>
        <end position="249"/>
    </location>
</feature>
<evidence type="ECO:0000256" key="1">
    <source>
        <dbReference type="SAM" id="MobiDB-lite"/>
    </source>
</evidence>
<organism evidence="3 4">
    <name type="scientific">Rhizobium halophytocola</name>
    <dbReference type="NCBI Taxonomy" id="735519"/>
    <lineage>
        <taxon>Bacteria</taxon>
        <taxon>Pseudomonadati</taxon>
        <taxon>Pseudomonadota</taxon>
        <taxon>Alphaproteobacteria</taxon>
        <taxon>Hyphomicrobiales</taxon>
        <taxon>Rhizobiaceae</taxon>
        <taxon>Rhizobium/Agrobacterium group</taxon>
        <taxon>Rhizobium</taxon>
    </lineage>
</organism>
<sequence length="1112" mass="124526">MSIKASIYHLTHYKYDNPIRLSPQIIRLKPAAHSRTKVISHSLKVSPANHFVNLQQDPYGNYLARFVFPDPVTELKIEVDLVADMSVYNPFDFFVEEEASKWPFSYPQDLKEDLEIYRRTEPDTPALTAFMATIDRSEGQPTVDMIVGLNASLQQQIGYIVRMEPGVQTPDETLTLAKGSCRDSSWLLVQILRRLGLAARFVSGYLIQLTPDLKSLDGPSGTEVDFTDLHAWVEVYLPGAGWIGLDPTSGLLTGESHIPLAATPHYRNAAPISGGYVGEANTSFDFDMKVRRVAEHPRITKPFSDESWDALNALGGKVDGELADYDVRLTMGGEPTFVSIDDFQSDEWNTGAVGPTKRNLADALIRRLRNRFAPGGFLHYGQGKWYPGESLPRWTFSLYWRRDGKPIWQNPELIAEEGKETEATPQDAQKLLTAIAGELAIEPDMVVPAYEDPAEWLLKEGNLPDNVDPSNSKLKDPEERSRIAKVFERGLTEAAGYVLPVQVWNSQATGSGRKWVSEKWRTRRGRIFLVPGDSPVGYRLPLGTLPYLSESQFPFIHPADPSEPRKPLPDPVKREPAGRAMPEASFQADEGGQQDRVEQVLGEIGGAVRTAISVEKLNGRLCVFMPPVERVEDYLELVTAAETAANSLGLPVHIEGYAPPHDERLNVIRVAPDPGVIEVNIHPASNWDDCVTTTQAIYEEARQTRLGADKFMIDGRHTGTGGGNHVVVGGANPNDSPFLRRPDLLKSLVLHWQRHPALSYMFSGLFIGPTSQAPRIDEARHDSLYELEIAISQVPMPGDGAPPLPWLIDRLFRNLLIDVTGNTHRSEICIDKLFSPDGPTGRLGLVEFRGFEMPPNARMNLAQQLLIRAMIARFWKNPTSGKFVRWGTSLHDRFMLPHYIWQDFLEVLADLRENGFDFRPEWFAAQLEFRFPFFGEVEYEGSKLELRQALEPWHVMGEQGAIGGTVRFVDSSVERLQVQLETGNPDRYRVACNGRMVPLARTDMNGVAVAGVRYKAWQPASGLHPVLPVNTPLTFDIYDTWSSRSIGGCVYHVAHPGGRNYETFPVNGNEAEARRLARFEPWGHTAGRYQLAQEQTSQEFPHTLDLRRPRGL</sequence>
<name>A0ABS4DTD5_9HYPH</name>
<feature type="region of interest" description="Disordered" evidence="1">
    <location>
        <begin position="1091"/>
        <end position="1112"/>
    </location>
</feature>
<comment type="caution">
    <text evidence="3">The sequence shown here is derived from an EMBL/GenBank/DDBJ whole genome shotgun (WGS) entry which is preliminary data.</text>
</comment>
<gene>
    <name evidence="3" type="ORF">J2Z17_000366</name>
</gene>
<evidence type="ECO:0000313" key="4">
    <source>
        <dbReference type="Proteomes" id="UP000759443"/>
    </source>
</evidence>
<dbReference type="SUPFAM" id="SSF54001">
    <property type="entry name" value="Cysteine proteinases"/>
    <property type="match status" value="1"/>
</dbReference>
<dbReference type="InterPro" id="IPR018667">
    <property type="entry name" value="DUF2126"/>
</dbReference>
<reference evidence="3 4" key="1">
    <citation type="submission" date="2021-03" db="EMBL/GenBank/DDBJ databases">
        <title>Genomic Encyclopedia of Type Strains, Phase IV (KMG-IV): sequencing the most valuable type-strain genomes for metagenomic binning, comparative biology and taxonomic classification.</title>
        <authorList>
            <person name="Goeker M."/>
        </authorList>
    </citation>
    <scope>NUCLEOTIDE SEQUENCE [LARGE SCALE GENOMIC DNA]</scope>
    <source>
        <strain evidence="3 4">DSM 21600</strain>
    </source>
</reference>
<keyword evidence="4" id="KW-1185">Reference proteome</keyword>
<dbReference type="RefSeq" id="WP_209941690.1">
    <property type="nucleotide sequence ID" value="NZ_JAGGJU010000001.1"/>
</dbReference>
<dbReference type="Pfam" id="PF01841">
    <property type="entry name" value="Transglut_core"/>
    <property type="match status" value="1"/>
</dbReference>
<dbReference type="Gene3D" id="3.10.620.30">
    <property type="match status" value="1"/>
</dbReference>
<proteinExistence type="predicted"/>
<accession>A0ABS4DTD5</accession>
<protein>
    <submittedName>
        <fullName evidence="3">Uncharacterized protein (DUF2126 family)/transglutaminase-like putative cysteine protease</fullName>
    </submittedName>
</protein>
<dbReference type="PANTHER" id="PTHR33490">
    <property type="entry name" value="BLR5614 PROTEIN-RELATED"/>
    <property type="match status" value="1"/>
</dbReference>
<feature type="compositionally biased region" description="Basic and acidic residues" evidence="1">
    <location>
        <begin position="1102"/>
        <end position="1112"/>
    </location>
</feature>
<dbReference type="InterPro" id="IPR002931">
    <property type="entry name" value="Transglutaminase-like"/>
</dbReference>
<feature type="region of interest" description="Disordered" evidence="1">
    <location>
        <begin position="558"/>
        <end position="579"/>
    </location>
</feature>
<dbReference type="Proteomes" id="UP000759443">
    <property type="component" value="Unassembled WGS sequence"/>
</dbReference>
<dbReference type="Pfam" id="PF09899">
    <property type="entry name" value="DUF2126"/>
    <property type="match status" value="1"/>
</dbReference>
<feature type="compositionally biased region" description="Basic and acidic residues" evidence="1">
    <location>
        <begin position="560"/>
        <end position="577"/>
    </location>
</feature>
<dbReference type="SMART" id="SM00460">
    <property type="entry name" value="TGc"/>
    <property type="match status" value="1"/>
</dbReference>
<dbReference type="InterPro" id="IPR013589">
    <property type="entry name" value="Bac_transglu_N"/>
</dbReference>
<dbReference type="PANTHER" id="PTHR33490:SF1">
    <property type="entry name" value="SLL1233 PROTEIN"/>
    <property type="match status" value="1"/>
</dbReference>
<dbReference type="InterPro" id="IPR038765">
    <property type="entry name" value="Papain-like_cys_pep_sf"/>
</dbReference>
<evidence type="ECO:0000313" key="3">
    <source>
        <dbReference type="EMBL" id="MBP1848949.1"/>
    </source>
</evidence>
<evidence type="ECO:0000259" key="2">
    <source>
        <dbReference type="SMART" id="SM00460"/>
    </source>
</evidence>
<dbReference type="Pfam" id="PF08379">
    <property type="entry name" value="Bact_transglu_N"/>
    <property type="match status" value="1"/>
</dbReference>